<feature type="compositionally biased region" description="Basic and acidic residues" evidence="1">
    <location>
        <begin position="55"/>
        <end position="71"/>
    </location>
</feature>
<feature type="region of interest" description="Disordered" evidence="1">
    <location>
        <begin position="1"/>
        <end position="21"/>
    </location>
</feature>
<evidence type="ECO:0000313" key="4">
    <source>
        <dbReference type="Proteomes" id="UP001190700"/>
    </source>
</evidence>
<accession>A0AAE0G353</accession>
<organism evidence="2 4">
    <name type="scientific">Cymbomonas tetramitiformis</name>
    <dbReference type="NCBI Taxonomy" id="36881"/>
    <lineage>
        <taxon>Eukaryota</taxon>
        <taxon>Viridiplantae</taxon>
        <taxon>Chlorophyta</taxon>
        <taxon>Pyramimonadophyceae</taxon>
        <taxon>Pyramimonadales</taxon>
        <taxon>Pyramimonadaceae</taxon>
        <taxon>Cymbomonas</taxon>
    </lineage>
</organism>
<feature type="region of interest" description="Disordered" evidence="1">
    <location>
        <begin position="46"/>
        <end position="71"/>
    </location>
</feature>
<dbReference type="Proteomes" id="UP001190700">
    <property type="component" value="Unassembled WGS sequence"/>
</dbReference>
<evidence type="ECO:0000256" key="1">
    <source>
        <dbReference type="SAM" id="MobiDB-lite"/>
    </source>
</evidence>
<proteinExistence type="predicted"/>
<evidence type="ECO:0000313" key="2">
    <source>
        <dbReference type="EMBL" id="KAK3270315.1"/>
    </source>
</evidence>
<reference evidence="2 4" key="1">
    <citation type="journal article" date="2015" name="Genome Biol. Evol.">
        <title>Comparative Genomics of a Bacterivorous Green Alga Reveals Evolutionary Causalities and Consequences of Phago-Mixotrophic Mode of Nutrition.</title>
        <authorList>
            <person name="Burns J.A."/>
            <person name="Paasch A."/>
            <person name="Narechania A."/>
            <person name="Kim E."/>
        </authorList>
    </citation>
    <scope>NUCLEOTIDE SEQUENCE [LARGE SCALE GENOMIC DNA]</scope>
    <source>
        <strain evidence="2">PLY_AMNH</strain>
    </source>
</reference>
<sequence length="71" mass="7980">MQTLLMASLVDASSGQPRHPTGHSVGLWSLPMEILCKIFEFASQAASQWCSTPKLKSEDTEEDKRMMPKRE</sequence>
<keyword evidence="4" id="KW-1185">Reference proteome</keyword>
<dbReference type="EMBL" id="LGRX02009964">
    <property type="protein sequence ID" value="KAK3271164.1"/>
    <property type="molecule type" value="Genomic_DNA"/>
</dbReference>
<comment type="caution">
    <text evidence="2">The sequence shown here is derived from an EMBL/GenBank/DDBJ whole genome shotgun (WGS) entry which is preliminary data.</text>
</comment>
<feature type="compositionally biased region" description="Polar residues" evidence="1">
    <location>
        <begin position="1"/>
        <end position="16"/>
    </location>
</feature>
<protein>
    <submittedName>
        <fullName evidence="2">Uncharacterized protein</fullName>
    </submittedName>
</protein>
<gene>
    <name evidence="3" type="ORF">CYMTET_20471</name>
    <name evidence="2" type="ORF">CYMTET_21279</name>
</gene>
<dbReference type="EMBL" id="LGRX02010471">
    <property type="protein sequence ID" value="KAK3270315.1"/>
    <property type="molecule type" value="Genomic_DNA"/>
</dbReference>
<evidence type="ECO:0000313" key="3">
    <source>
        <dbReference type="EMBL" id="KAK3271164.1"/>
    </source>
</evidence>
<name>A0AAE0G353_9CHLO</name>
<reference evidence="2" key="2">
    <citation type="submission" date="2023-06" db="EMBL/GenBank/DDBJ databases">
        <title>Long-read-based genome assembly of the green algal bacterivore Cymbomonas tetramitiformis.</title>
        <authorList>
            <person name="Gyaltshen Y."/>
            <person name="Rozenberg A."/>
            <person name="Paasch A."/>
            <person name="Burns J.A."/>
            <person name="Warring S."/>
            <person name="Larson R."/>
            <person name="Maurer-Alcala X."/>
            <person name="Dacks J."/>
            <person name="Kim E."/>
        </authorList>
    </citation>
    <scope>NUCLEOTIDE SEQUENCE</scope>
    <source>
        <strain evidence="2">PLY_AMNH</strain>
    </source>
</reference>
<dbReference type="AlphaFoldDB" id="A0AAE0G353"/>